<gene>
    <name evidence="2" type="ORF">DPMN_161801</name>
</gene>
<dbReference type="AlphaFoldDB" id="A0A9D4ESS8"/>
<sequence>MPGTLKVLILTLCYLVWPLFCTDTDSATMSGLPAVLTLTTYYHAWNTQGIDTDSLLPCLAQLLY</sequence>
<evidence type="ECO:0000256" key="1">
    <source>
        <dbReference type="SAM" id="SignalP"/>
    </source>
</evidence>
<accession>A0A9D4ESS8</accession>
<dbReference type="EMBL" id="JAIWYP010000008">
    <property type="protein sequence ID" value="KAH3783851.1"/>
    <property type="molecule type" value="Genomic_DNA"/>
</dbReference>
<keyword evidence="3" id="KW-1185">Reference proteome</keyword>
<reference evidence="2" key="2">
    <citation type="submission" date="2020-11" db="EMBL/GenBank/DDBJ databases">
        <authorList>
            <person name="McCartney M.A."/>
            <person name="Auch B."/>
            <person name="Kono T."/>
            <person name="Mallez S."/>
            <person name="Becker A."/>
            <person name="Gohl D.M."/>
            <person name="Silverstein K.A.T."/>
            <person name="Koren S."/>
            <person name="Bechman K.B."/>
            <person name="Herman A."/>
            <person name="Abrahante J.E."/>
            <person name="Garbe J."/>
        </authorList>
    </citation>
    <scope>NUCLEOTIDE SEQUENCE</scope>
    <source>
        <strain evidence="2">Duluth1</strain>
        <tissue evidence="2">Whole animal</tissue>
    </source>
</reference>
<proteinExistence type="predicted"/>
<reference evidence="2" key="1">
    <citation type="journal article" date="2019" name="bioRxiv">
        <title>The Genome of the Zebra Mussel, Dreissena polymorpha: A Resource for Invasive Species Research.</title>
        <authorList>
            <person name="McCartney M.A."/>
            <person name="Auch B."/>
            <person name="Kono T."/>
            <person name="Mallez S."/>
            <person name="Zhang Y."/>
            <person name="Obille A."/>
            <person name="Becker A."/>
            <person name="Abrahante J.E."/>
            <person name="Garbe J."/>
            <person name="Badalamenti J.P."/>
            <person name="Herman A."/>
            <person name="Mangelson H."/>
            <person name="Liachko I."/>
            <person name="Sullivan S."/>
            <person name="Sone E.D."/>
            <person name="Koren S."/>
            <person name="Silverstein K.A.T."/>
            <person name="Beckman K.B."/>
            <person name="Gohl D.M."/>
        </authorList>
    </citation>
    <scope>NUCLEOTIDE SEQUENCE</scope>
    <source>
        <strain evidence="2">Duluth1</strain>
        <tissue evidence="2">Whole animal</tissue>
    </source>
</reference>
<organism evidence="2 3">
    <name type="scientific">Dreissena polymorpha</name>
    <name type="common">Zebra mussel</name>
    <name type="synonym">Mytilus polymorpha</name>
    <dbReference type="NCBI Taxonomy" id="45954"/>
    <lineage>
        <taxon>Eukaryota</taxon>
        <taxon>Metazoa</taxon>
        <taxon>Spiralia</taxon>
        <taxon>Lophotrochozoa</taxon>
        <taxon>Mollusca</taxon>
        <taxon>Bivalvia</taxon>
        <taxon>Autobranchia</taxon>
        <taxon>Heteroconchia</taxon>
        <taxon>Euheterodonta</taxon>
        <taxon>Imparidentia</taxon>
        <taxon>Neoheterodontei</taxon>
        <taxon>Myida</taxon>
        <taxon>Dreissenoidea</taxon>
        <taxon>Dreissenidae</taxon>
        <taxon>Dreissena</taxon>
    </lineage>
</organism>
<name>A0A9D4ESS8_DREPO</name>
<evidence type="ECO:0000313" key="3">
    <source>
        <dbReference type="Proteomes" id="UP000828390"/>
    </source>
</evidence>
<evidence type="ECO:0000313" key="2">
    <source>
        <dbReference type="EMBL" id="KAH3783851.1"/>
    </source>
</evidence>
<dbReference type="Proteomes" id="UP000828390">
    <property type="component" value="Unassembled WGS sequence"/>
</dbReference>
<feature type="signal peptide" evidence="1">
    <location>
        <begin position="1"/>
        <end position="21"/>
    </location>
</feature>
<keyword evidence="1" id="KW-0732">Signal</keyword>
<feature type="chain" id="PRO_5039418007" evidence="1">
    <location>
        <begin position="22"/>
        <end position="64"/>
    </location>
</feature>
<protein>
    <submittedName>
        <fullName evidence="2">Uncharacterized protein</fullName>
    </submittedName>
</protein>
<comment type="caution">
    <text evidence="2">The sequence shown here is derived from an EMBL/GenBank/DDBJ whole genome shotgun (WGS) entry which is preliminary data.</text>
</comment>